<feature type="transmembrane region" description="Helical" evidence="3">
    <location>
        <begin position="12"/>
        <end position="28"/>
    </location>
</feature>
<accession>A0A1G2F8S1</accession>
<dbReference type="EMBL" id="MHMW01000009">
    <property type="protein sequence ID" value="OGZ34464.1"/>
    <property type="molecule type" value="Genomic_DNA"/>
</dbReference>
<feature type="domain" description="N-acetylmuramoyl-L-alanine amidase" evidence="4">
    <location>
        <begin position="70"/>
        <end position="238"/>
    </location>
</feature>
<dbReference type="PANTHER" id="PTHR11022">
    <property type="entry name" value="PEPTIDOGLYCAN RECOGNITION PROTEIN"/>
    <property type="match status" value="1"/>
</dbReference>
<dbReference type="Gene3D" id="3.40.80.10">
    <property type="entry name" value="Peptidoglycan recognition protein-like"/>
    <property type="match status" value="1"/>
</dbReference>
<keyword evidence="3" id="KW-0812">Transmembrane</keyword>
<evidence type="ECO:0000259" key="5">
    <source>
        <dbReference type="SMART" id="SM00701"/>
    </source>
</evidence>
<feature type="compositionally biased region" description="Pro residues" evidence="2">
    <location>
        <begin position="621"/>
        <end position="635"/>
    </location>
</feature>
<protein>
    <recommendedName>
        <fullName evidence="8">Peptidoglycan recognition protein family domain-containing protein</fullName>
    </recommendedName>
</protein>
<dbReference type="SMART" id="SM00701">
    <property type="entry name" value="PGRP"/>
    <property type="match status" value="1"/>
</dbReference>
<dbReference type="Pfam" id="PF08486">
    <property type="entry name" value="SpoIID"/>
    <property type="match status" value="1"/>
</dbReference>
<proteinExistence type="inferred from homology"/>
<dbReference type="InterPro" id="IPR013693">
    <property type="entry name" value="SpoIID/LytB_N"/>
</dbReference>
<dbReference type="AlphaFoldDB" id="A0A1G2F8S1"/>
<dbReference type="InterPro" id="IPR002502">
    <property type="entry name" value="Amidase_domain"/>
</dbReference>
<dbReference type="SUPFAM" id="SSF55846">
    <property type="entry name" value="N-acetylmuramoyl-L-alanine amidase-like"/>
    <property type="match status" value="1"/>
</dbReference>
<evidence type="ECO:0000256" key="3">
    <source>
        <dbReference type="SAM" id="Phobius"/>
    </source>
</evidence>
<dbReference type="Pfam" id="PF01510">
    <property type="entry name" value="Amidase_2"/>
    <property type="match status" value="1"/>
</dbReference>
<gene>
    <name evidence="6" type="ORF">A2Y98_04015</name>
</gene>
<dbReference type="GO" id="GO:0008745">
    <property type="term" value="F:N-acetylmuramoyl-L-alanine amidase activity"/>
    <property type="evidence" value="ECO:0007669"/>
    <property type="project" value="InterPro"/>
</dbReference>
<keyword evidence="3" id="KW-0472">Membrane</keyword>
<evidence type="ECO:0000313" key="6">
    <source>
        <dbReference type="EMBL" id="OGZ34464.1"/>
    </source>
</evidence>
<evidence type="ECO:0000256" key="1">
    <source>
        <dbReference type="ARBA" id="ARBA00007553"/>
    </source>
</evidence>
<organism evidence="6 7">
    <name type="scientific">Candidatus Portnoybacteria bacterium RBG_19FT_COMBO_36_7</name>
    <dbReference type="NCBI Taxonomy" id="1801992"/>
    <lineage>
        <taxon>Bacteria</taxon>
        <taxon>Candidatus Portnoyibacteriota</taxon>
    </lineage>
</organism>
<comment type="caution">
    <text evidence="6">The sequence shown here is derived from an EMBL/GenBank/DDBJ whole genome shotgun (WGS) entry which is preliminary data.</text>
</comment>
<reference evidence="6 7" key="1">
    <citation type="journal article" date="2016" name="Nat. Commun.">
        <title>Thousands of microbial genomes shed light on interconnected biogeochemical processes in an aquifer system.</title>
        <authorList>
            <person name="Anantharaman K."/>
            <person name="Brown C.T."/>
            <person name="Hug L.A."/>
            <person name="Sharon I."/>
            <person name="Castelle C.J."/>
            <person name="Probst A.J."/>
            <person name="Thomas B.C."/>
            <person name="Singh A."/>
            <person name="Wilkins M.J."/>
            <person name="Karaoz U."/>
            <person name="Brodie E.L."/>
            <person name="Williams K.H."/>
            <person name="Hubbard S.S."/>
            <person name="Banfield J.F."/>
        </authorList>
    </citation>
    <scope>NUCLEOTIDE SEQUENCE [LARGE SCALE GENOMIC DNA]</scope>
</reference>
<dbReference type="PANTHER" id="PTHR11022:SF41">
    <property type="entry name" value="PEPTIDOGLYCAN-RECOGNITION PROTEIN LC-RELATED"/>
    <property type="match status" value="1"/>
</dbReference>
<name>A0A1G2F8S1_9BACT</name>
<keyword evidence="3" id="KW-1133">Transmembrane helix</keyword>
<dbReference type="SMART" id="SM00644">
    <property type="entry name" value="Ami_2"/>
    <property type="match status" value="1"/>
</dbReference>
<dbReference type="Proteomes" id="UP000179099">
    <property type="component" value="Unassembled WGS sequence"/>
</dbReference>
<evidence type="ECO:0000259" key="4">
    <source>
        <dbReference type="SMART" id="SM00644"/>
    </source>
</evidence>
<dbReference type="GO" id="GO:0008270">
    <property type="term" value="F:zinc ion binding"/>
    <property type="evidence" value="ECO:0007669"/>
    <property type="project" value="InterPro"/>
</dbReference>
<sequence length="932" mass="102047">MAEKIIKKTSLVLFIVMLVASIGLFFVFEPNNAAAQSASVLYYADSEIPVVQPRSVWDNSGELNAMISWLPQNEIYPSDWQPVERIVVHDTATYNEDTLSAIARIQSIFRFHAVTNGWGDIGYNYLIDREGKIYEGRLGGNGSRGAHAYNSKTSQNFNYGSIGISLLGEYRTEPIPAVMTESLSRLIGWLAATNNFDPAITQKTFSIWTPTTMSFSLNFTGPVVAGHKDIDTAKSDPGTLDFAAVRQAAAQYKQKYQGVIYQASGNSSIYQIISGERKTFNSLADFAAQGGTYSKIAFISQTQLDLFSSDRFLKYPDGSLLQASPSPFIFLMDGGKKRHLNITGAQFTKLGYDWASVKKVTTGDLSLYISGPDIIYGEDKSLIKDPQGKVYYIDNGRRRWVTSGQLFKALGYQWSKVQSKTQNYIDTILEGAVMMYPGGSLVKGSGSSVYLIENGLKREILSAQVFTKFGYKWNKIITISDEELARYLVGDFVGYKNGTLAKSGAEATVYLLSGGQKLAFISAEQFSNMGYKNQNVLTVSVGELEKYFSGGFVKYPDNTLVQQKGTPDVYRIESGQPILIPDVATFNKLKLSWAKVLKISEGDFDKLYPGLIQSPVSSAPSPTPIPTPTSAPTPSQPASQVQPNIRVAIWNVPSGQNSVVFSGSGAYDVYDRSGNLIAAKQAGEQYSINVSNPAAAFAKLVPKSGTILEIVSYQDLAPWKTGLNYNKFRGNLELAYSVKSSKLWVVNELALEEYLKGVAETNQGLNMEYLKTMSVAARTYALHYQQLGGKYGSDEVYHITNTTSDQLYKGYGREPYASDIVSSAQSTFGEVVYYNNSPIVTAYSSGAPELITIGSRAACSVWGGKYCQSGYEYLAGGVKDPQGTTYGYDSCGAGNHCVGLSGAGTRQLAAQGKTYKEILMYYYPGTTIQKIY</sequence>
<dbReference type="InterPro" id="IPR036505">
    <property type="entry name" value="Amidase/PGRP_sf"/>
</dbReference>
<evidence type="ECO:0000313" key="7">
    <source>
        <dbReference type="Proteomes" id="UP000179099"/>
    </source>
</evidence>
<dbReference type="InterPro" id="IPR015510">
    <property type="entry name" value="PGRP"/>
</dbReference>
<dbReference type="InterPro" id="IPR006619">
    <property type="entry name" value="PGRP_domain_met/bac"/>
</dbReference>
<dbReference type="GO" id="GO:0009253">
    <property type="term" value="P:peptidoglycan catabolic process"/>
    <property type="evidence" value="ECO:0007669"/>
    <property type="project" value="InterPro"/>
</dbReference>
<comment type="similarity">
    <text evidence="1">Belongs to the N-acetylmuramoyl-L-alanine amidase 2 family.</text>
</comment>
<dbReference type="CDD" id="cd06583">
    <property type="entry name" value="PGRP"/>
    <property type="match status" value="1"/>
</dbReference>
<evidence type="ECO:0008006" key="8">
    <source>
        <dbReference type="Google" id="ProtNLM"/>
    </source>
</evidence>
<evidence type="ECO:0000256" key="2">
    <source>
        <dbReference type="SAM" id="MobiDB-lite"/>
    </source>
</evidence>
<dbReference type="STRING" id="1801992.A2Y98_04015"/>
<feature type="domain" description="Peptidoglycan recognition protein family" evidence="5">
    <location>
        <begin position="49"/>
        <end position="209"/>
    </location>
</feature>
<feature type="region of interest" description="Disordered" evidence="2">
    <location>
        <begin position="617"/>
        <end position="639"/>
    </location>
</feature>